<dbReference type="PANTHER" id="PTHR43157:SF31">
    <property type="entry name" value="PHOSPHATIDYLINOSITOL-GLYCAN BIOSYNTHESIS CLASS F PROTEIN"/>
    <property type="match status" value="1"/>
</dbReference>
<accession>A0A8T9C618</accession>
<dbReference type="SUPFAM" id="SSF51735">
    <property type="entry name" value="NAD(P)-binding Rossmann-fold domains"/>
    <property type="match status" value="1"/>
</dbReference>
<comment type="caution">
    <text evidence="2">The sequence shown here is derived from an EMBL/GenBank/DDBJ whole genome shotgun (WGS) entry which is preliminary data.</text>
</comment>
<dbReference type="GO" id="GO:0016491">
    <property type="term" value="F:oxidoreductase activity"/>
    <property type="evidence" value="ECO:0007669"/>
    <property type="project" value="UniProtKB-KW"/>
</dbReference>
<dbReference type="OrthoDB" id="542013at2759"/>
<evidence type="ECO:0000313" key="3">
    <source>
        <dbReference type="Proteomes" id="UP000469558"/>
    </source>
</evidence>
<keyword evidence="1" id="KW-0560">Oxidoreductase</keyword>
<evidence type="ECO:0000256" key="1">
    <source>
        <dbReference type="ARBA" id="ARBA00023002"/>
    </source>
</evidence>
<dbReference type="EMBL" id="QGMK01001022">
    <property type="protein sequence ID" value="TVY75553.1"/>
    <property type="molecule type" value="Genomic_DNA"/>
</dbReference>
<dbReference type="AlphaFoldDB" id="A0A8T9C618"/>
<protein>
    <submittedName>
        <fullName evidence="2">Short chain dehydrogenase sol3</fullName>
    </submittedName>
</protein>
<dbReference type="Proteomes" id="UP000469558">
    <property type="component" value="Unassembled WGS sequence"/>
</dbReference>
<name>A0A8T9C618_9HELO</name>
<keyword evidence="3" id="KW-1185">Reference proteome</keyword>
<dbReference type="Pfam" id="PF00106">
    <property type="entry name" value="adh_short"/>
    <property type="match status" value="1"/>
</dbReference>
<evidence type="ECO:0000313" key="2">
    <source>
        <dbReference type="EMBL" id="TVY75553.1"/>
    </source>
</evidence>
<proteinExistence type="predicted"/>
<organism evidence="2 3">
    <name type="scientific">Lachnellula suecica</name>
    <dbReference type="NCBI Taxonomy" id="602035"/>
    <lineage>
        <taxon>Eukaryota</taxon>
        <taxon>Fungi</taxon>
        <taxon>Dikarya</taxon>
        <taxon>Ascomycota</taxon>
        <taxon>Pezizomycotina</taxon>
        <taxon>Leotiomycetes</taxon>
        <taxon>Helotiales</taxon>
        <taxon>Lachnaceae</taxon>
        <taxon>Lachnellula</taxon>
    </lineage>
</organism>
<reference evidence="2 3" key="1">
    <citation type="submission" date="2018-05" db="EMBL/GenBank/DDBJ databases">
        <title>Genome sequencing and assembly of the regulated plant pathogen Lachnellula willkommii and related sister species for the development of diagnostic species identification markers.</title>
        <authorList>
            <person name="Giroux E."/>
            <person name="Bilodeau G."/>
        </authorList>
    </citation>
    <scope>NUCLEOTIDE SEQUENCE [LARGE SCALE GENOMIC DNA]</scope>
    <source>
        <strain evidence="2 3">CBS 268.59</strain>
    </source>
</reference>
<dbReference type="InterPro" id="IPR002347">
    <property type="entry name" value="SDR_fam"/>
</dbReference>
<sequence>MTKDCDISPEKEGSFLQFLYRQLFITPSPVSPEDINLQGKTEIVTGSNGGIGLECCQQLGDLKLSELILAVRDETKGQEAAATLFKVLPSMSTEVWLLDMSSYDSIASFVERTTSLQRLDIVILNAGITRQYFQLDPTTGHEENIQVNYLSTALLALKLFPVLKSKITVQQQPSRMVIVTTDAAAWTPFPEQNSDPLLPAFDKPDRVDMLNRYYTSKLLQQFFLIELTKRVPASVAVIVATTPGFVYGTQSQRDLKGTLKGLVGRIGTRIIGYSPEVGARQLTDAAVKHGSEIHGHYLCSQKPKPLAPIIYTSKGVQISKRLWRETMADPSFTGVEQVLKELAN</sequence>
<dbReference type="PANTHER" id="PTHR43157">
    <property type="entry name" value="PHOSPHATIDYLINOSITOL-GLYCAN BIOSYNTHESIS CLASS F PROTEIN-RELATED"/>
    <property type="match status" value="1"/>
</dbReference>
<dbReference type="InterPro" id="IPR036291">
    <property type="entry name" value="NAD(P)-bd_dom_sf"/>
</dbReference>
<dbReference type="Gene3D" id="3.40.50.720">
    <property type="entry name" value="NAD(P)-binding Rossmann-like Domain"/>
    <property type="match status" value="1"/>
</dbReference>
<gene>
    <name evidence="2" type="primary">sol3_6</name>
    <name evidence="2" type="ORF">LSUE1_G009376</name>
</gene>